<dbReference type="EMBL" id="CP035493">
    <property type="protein sequence ID" value="QAY69429.1"/>
    <property type="molecule type" value="Genomic_DNA"/>
</dbReference>
<dbReference type="Gene3D" id="2.40.128.110">
    <property type="entry name" value="Lipid/polyisoprenoid-binding, YceI-like"/>
    <property type="match status" value="1"/>
</dbReference>
<evidence type="ECO:0000256" key="2">
    <source>
        <dbReference type="SAM" id="Phobius"/>
    </source>
</evidence>
<organism evidence="4 5">
    <name type="scientific">Xylanimonas protaetiae</name>
    <dbReference type="NCBI Taxonomy" id="2509457"/>
    <lineage>
        <taxon>Bacteria</taxon>
        <taxon>Bacillati</taxon>
        <taxon>Actinomycetota</taxon>
        <taxon>Actinomycetes</taxon>
        <taxon>Micrococcales</taxon>
        <taxon>Promicromonosporaceae</taxon>
        <taxon>Xylanimonas</taxon>
    </lineage>
</organism>
<evidence type="ECO:0000259" key="3">
    <source>
        <dbReference type="SMART" id="SM00867"/>
    </source>
</evidence>
<dbReference type="InterPro" id="IPR007372">
    <property type="entry name" value="Lipid/polyisoprenoid-bd_YceI"/>
</dbReference>
<evidence type="ECO:0000256" key="1">
    <source>
        <dbReference type="ARBA" id="ARBA00008812"/>
    </source>
</evidence>
<dbReference type="AlphaFoldDB" id="A0A4P6F5C1"/>
<dbReference type="PANTHER" id="PTHR34406:SF1">
    <property type="entry name" value="PROTEIN YCEI"/>
    <property type="match status" value="1"/>
</dbReference>
<dbReference type="OrthoDB" id="117810at2"/>
<comment type="similarity">
    <text evidence="1">Belongs to the UPF0312 family.</text>
</comment>
<keyword evidence="2" id="KW-0472">Membrane</keyword>
<keyword evidence="5" id="KW-1185">Reference proteome</keyword>
<sequence length="225" mass="23265">MRTRGKVAVWAGGVLAAVVVAGVVWGPGLYADWQNRNAEAAPVLDASGDALAEPTSLDGTWTAQPGSFAGYRVDEVLRGNHATVTGRTEQVEASVTLDGGALTEATVTVDMTSVHTDQPPRDLYFRTSALATDQFPTATFTLTQPATLDAGATVVDLTGDLAIHGVTRPVTVEAEIGQQGDDAVQVVGSVPLTFADYDVAAPSLGFVEVEHTGSVEFSLLLAPAG</sequence>
<evidence type="ECO:0000313" key="5">
    <source>
        <dbReference type="Proteomes" id="UP000292118"/>
    </source>
</evidence>
<accession>A0A4P6F5C1</accession>
<keyword evidence="2" id="KW-1133">Transmembrane helix</keyword>
<feature type="transmembrane region" description="Helical" evidence="2">
    <location>
        <begin position="7"/>
        <end position="30"/>
    </location>
</feature>
<name>A0A4P6F5C1_9MICO</name>
<protein>
    <submittedName>
        <fullName evidence="4">YceI family protein</fullName>
    </submittedName>
</protein>
<gene>
    <name evidence="4" type="ORF">ET471_04735</name>
</gene>
<dbReference type="Proteomes" id="UP000292118">
    <property type="component" value="Chromosome"/>
</dbReference>
<keyword evidence="2" id="KW-0812">Transmembrane</keyword>
<dbReference type="SUPFAM" id="SSF101874">
    <property type="entry name" value="YceI-like"/>
    <property type="match status" value="1"/>
</dbReference>
<dbReference type="KEGG" id="xya:ET471_04735"/>
<reference evidence="4 5" key="1">
    <citation type="submission" date="2019-01" db="EMBL/GenBank/DDBJ databases">
        <title>Genome sequencing of strain FW10M-9.</title>
        <authorList>
            <person name="Heo J."/>
            <person name="Kim S.-J."/>
            <person name="Kim J.-S."/>
            <person name="Hong S.-B."/>
            <person name="Kwon S.-W."/>
        </authorList>
    </citation>
    <scope>NUCLEOTIDE SEQUENCE [LARGE SCALE GENOMIC DNA]</scope>
    <source>
        <strain evidence="4 5">FW10M-9</strain>
    </source>
</reference>
<dbReference type="SMART" id="SM00867">
    <property type="entry name" value="YceI"/>
    <property type="match status" value="1"/>
</dbReference>
<dbReference type="PANTHER" id="PTHR34406">
    <property type="entry name" value="PROTEIN YCEI"/>
    <property type="match status" value="1"/>
</dbReference>
<evidence type="ECO:0000313" key="4">
    <source>
        <dbReference type="EMBL" id="QAY69429.1"/>
    </source>
</evidence>
<dbReference type="InterPro" id="IPR036761">
    <property type="entry name" value="TTHA0802/YceI-like_sf"/>
</dbReference>
<dbReference type="Pfam" id="PF04264">
    <property type="entry name" value="YceI"/>
    <property type="match status" value="1"/>
</dbReference>
<dbReference type="RefSeq" id="WP_129186829.1">
    <property type="nucleotide sequence ID" value="NZ_CP035493.1"/>
</dbReference>
<feature type="domain" description="Lipid/polyisoprenoid-binding YceI-like" evidence="3">
    <location>
        <begin position="60"/>
        <end position="222"/>
    </location>
</feature>
<proteinExistence type="inferred from homology"/>